<dbReference type="RefSeq" id="WP_143149953.1">
    <property type="nucleotide sequence ID" value="NZ_FQVO01000024.1"/>
</dbReference>
<evidence type="ECO:0000259" key="5">
    <source>
        <dbReference type="Pfam" id="PF06271"/>
    </source>
</evidence>
<evidence type="ECO:0000256" key="3">
    <source>
        <dbReference type="ARBA" id="ARBA00022989"/>
    </source>
</evidence>
<feature type="domain" description="RDD" evidence="5">
    <location>
        <begin position="82"/>
        <end position="141"/>
    </location>
</feature>
<gene>
    <name evidence="6" type="ORF">SAMN05444408_12412</name>
</gene>
<accession>A0A1M5BUF2</accession>
<evidence type="ECO:0000256" key="2">
    <source>
        <dbReference type="ARBA" id="ARBA00022692"/>
    </source>
</evidence>
<dbReference type="GO" id="GO:0016020">
    <property type="term" value="C:membrane"/>
    <property type="evidence" value="ECO:0007669"/>
    <property type="project" value="UniProtKB-SubCell"/>
</dbReference>
<sequence>MKISEIRERKVIHRPTFDFDRYGKRIYHAYEYYLPYNPGFKGNETQRLFAKWIDMALFSALFYSLFHENILISIGLSVPSSIISGAITESYFGTTLGKKIFRMKVIDDGGNYPVFLHSLKRNLLCLVNLFPIFTEYSSKTAAMGRRTGIQMNFRMYLNNKICTTYIVKESKMKEIKSISDADSVQHTGLIDSEN</sequence>
<comment type="subcellular location">
    <subcellularLocation>
        <location evidence="1">Membrane</location>
        <topology evidence="1">Multi-pass membrane protein</topology>
    </subcellularLocation>
</comment>
<protein>
    <submittedName>
        <fullName evidence="6">RDD family protein</fullName>
    </submittedName>
</protein>
<name>A0A1M5BUF2_9FLAO</name>
<proteinExistence type="predicted"/>
<evidence type="ECO:0000313" key="6">
    <source>
        <dbReference type="EMBL" id="SHF46050.1"/>
    </source>
</evidence>
<dbReference type="Pfam" id="PF06271">
    <property type="entry name" value="RDD"/>
    <property type="match status" value="1"/>
</dbReference>
<evidence type="ECO:0000313" key="7">
    <source>
        <dbReference type="Proteomes" id="UP000184236"/>
    </source>
</evidence>
<evidence type="ECO:0000256" key="4">
    <source>
        <dbReference type="ARBA" id="ARBA00023136"/>
    </source>
</evidence>
<keyword evidence="3" id="KW-1133">Transmembrane helix</keyword>
<dbReference type="STRING" id="1302685.SAMN05444408_12412"/>
<evidence type="ECO:0000256" key="1">
    <source>
        <dbReference type="ARBA" id="ARBA00004141"/>
    </source>
</evidence>
<dbReference type="InterPro" id="IPR010432">
    <property type="entry name" value="RDD"/>
</dbReference>
<organism evidence="6 7">
    <name type="scientific">Chryseobacterium takakiae</name>
    <dbReference type="NCBI Taxonomy" id="1302685"/>
    <lineage>
        <taxon>Bacteria</taxon>
        <taxon>Pseudomonadati</taxon>
        <taxon>Bacteroidota</taxon>
        <taxon>Flavobacteriia</taxon>
        <taxon>Flavobacteriales</taxon>
        <taxon>Weeksellaceae</taxon>
        <taxon>Chryseobacterium group</taxon>
        <taxon>Chryseobacterium</taxon>
    </lineage>
</organism>
<keyword evidence="2" id="KW-0812">Transmembrane</keyword>
<dbReference type="OrthoDB" id="1248189at2"/>
<keyword evidence="4" id="KW-0472">Membrane</keyword>
<dbReference type="Proteomes" id="UP000184236">
    <property type="component" value="Unassembled WGS sequence"/>
</dbReference>
<dbReference type="AlphaFoldDB" id="A0A1M5BUF2"/>
<reference evidence="7" key="1">
    <citation type="submission" date="2016-11" db="EMBL/GenBank/DDBJ databases">
        <authorList>
            <person name="Varghese N."/>
            <person name="Submissions S."/>
        </authorList>
    </citation>
    <scope>NUCLEOTIDE SEQUENCE [LARGE SCALE GENOMIC DNA]</scope>
    <source>
        <strain evidence="7">DSM 26898</strain>
    </source>
</reference>
<dbReference type="EMBL" id="FQVO01000024">
    <property type="protein sequence ID" value="SHF46050.1"/>
    <property type="molecule type" value="Genomic_DNA"/>
</dbReference>
<keyword evidence="7" id="KW-1185">Reference proteome</keyword>